<dbReference type="InterPro" id="IPR027417">
    <property type="entry name" value="P-loop_NTPase"/>
</dbReference>
<dbReference type="PROSITE" id="PS50893">
    <property type="entry name" value="ABC_TRANSPORTER_2"/>
    <property type="match status" value="2"/>
</dbReference>
<dbReference type="GO" id="GO:0005524">
    <property type="term" value="F:ATP binding"/>
    <property type="evidence" value="ECO:0007669"/>
    <property type="project" value="UniProtKB-KW"/>
</dbReference>
<sequence length="543" mass="58199">MNPVLRARALTRSYDGRPVLSGVDLDVDPGHRLGVVGENGIGKSTLLRLLAGVEPPDSGDVTRPAALELLTQEPTFAATDTVADVMAAALADVRAVEQALERASSALADDVPGADDAYAAALLAAELAGVWDADRRAELALVGLGLADVEPSRPTVRMSGGQRSRLALAALLVRSPAAVLLDEPTNHLDDAAAEYLAGALRALPGAVVLTSHDRVFLDETCTEILDLDPSLDGPTRYGGTFTDYLAAKRVERARWEERWKDEREELARLRHSVRVTARQVGYGRELGNNFKMDYDAQGARVEQQVSRRVRDAQRRLDELTRDHVRKPPPPLRFAVPASWSGAAGGLVLQVRDAEVPGRLVVPSLDLAAGTKVLVSGPNGAGKSTLLHLLAGDLAPARGSVQRARGVEVALLEQDVGLADDARTPRALFDAVTADLPAPVRLVDLGLVAPRDVDRPLRELSVGQRRRVVLALLVARTPGVLLLDEPTNHVSVRLADELVDALEVSPGAVVVATHDRWLRRRWTGPHLVVQEGRARWADAPTVAG</sequence>
<dbReference type="Pfam" id="PF00005">
    <property type="entry name" value="ABC_tran"/>
    <property type="match status" value="2"/>
</dbReference>
<dbReference type="AlphaFoldDB" id="A0A401UX85"/>
<dbReference type="SUPFAM" id="SSF52540">
    <property type="entry name" value="P-loop containing nucleoside triphosphate hydrolases"/>
    <property type="match status" value="2"/>
</dbReference>
<evidence type="ECO:0000313" key="5">
    <source>
        <dbReference type="EMBL" id="GCD19242.1"/>
    </source>
</evidence>
<evidence type="ECO:0000256" key="2">
    <source>
        <dbReference type="ARBA" id="ARBA00022741"/>
    </source>
</evidence>
<keyword evidence="6" id="KW-1185">Reference proteome</keyword>
<accession>A0A401UX85</accession>
<keyword evidence="2" id="KW-0547">Nucleotide-binding</keyword>
<dbReference type="Proteomes" id="UP000288246">
    <property type="component" value="Unassembled WGS sequence"/>
</dbReference>
<dbReference type="OrthoDB" id="4797497at2"/>
<dbReference type="InterPro" id="IPR017871">
    <property type="entry name" value="ABC_transporter-like_CS"/>
</dbReference>
<evidence type="ECO:0000259" key="4">
    <source>
        <dbReference type="PROSITE" id="PS50893"/>
    </source>
</evidence>
<name>A0A401UX85_9CELL</name>
<dbReference type="InterPro" id="IPR003593">
    <property type="entry name" value="AAA+_ATPase"/>
</dbReference>
<evidence type="ECO:0000313" key="6">
    <source>
        <dbReference type="Proteomes" id="UP000288246"/>
    </source>
</evidence>
<reference evidence="5 6" key="1">
    <citation type="submission" date="2018-11" db="EMBL/GenBank/DDBJ databases">
        <title>Draft genome sequence of Cellulomonas takizawaensis strain TKZ-21.</title>
        <authorList>
            <person name="Yamamura H."/>
            <person name="Hayashi T."/>
            <person name="Hamada M."/>
            <person name="Serisawa Y."/>
            <person name="Matsuyama K."/>
            <person name="Nakagawa Y."/>
            <person name="Otoguro M."/>
            <person name="Yanagida F."/>
            <person name="Hayakawa M."/>
        </authorList>
    </citation>
    <scope>NUCLEOTIDE SEQUENCE [LARGE SCALE GENOMIC DNA]</scope>
    <source>
        <strain evidence="5 6">TKZ-21</strain>
    </source>
</reference>
<dbReference type="PANTHER" id="PTHR19211">
    <property type="entry name" value="ATP-BINDING TRANSPORT PROTEIN-RELATED"/>
    <property type="match status" value="1"/>
</dbReference>
<keyword evidence="3 5" id="KW-0067">ATP-binding</keyword>
<proteinExistence type="predicted"/>
<evidence type="ECO:0000256" key="3">
    <source>
        <dbReference type="ARBA" id="ARBA00022840"/>
    </source>
</evidence>
<dbReference type="InterPro" id="IPR003439">
    <property type="entry name" value="ABC_transporter-like_ATP-bd"/>
</dbReference>
<dbReference type="RefSeq" id="WP_124341777.1">
    <property type="nucleotide sequence ID" value="NZ_BHYL01000056.1"/>
</dbReference>
<feature type="domain" description="ABC transporter" evidence="4">
    <location>
        <begin position="314"/>
        <end position="541"/>
    </location>
</feature>
<dbReference type="PROSITE" id="PS00211">
    <property type="entry name" value="ABC_TRANSPORTER_1"/>
    <property type="match status" value="2"/>
</dbReference>
<dbReference type="FunFam" id="3.40.50.300:FF:000011">
    <property type="entry name" value="Putative ABC transporter ATP-binding component"/>
    <property type="match status" value="1"/>
</dbReference>
<dbReference type="CDD" id="cd03221">
    <property type="entry name" value="ABCF_EF-3"/>
    <property type="match status" value="1"/>
</dbReference>
<comment type="caution">
    <text evidence="5">The sequence shown here is derived from an EMBL/GenBank/DDBJ whole genome shotgun (WGS) entry which is preliminary data.</text>
</comment>
<protein>
    <submittedName>
        <fullName evidence="5">ABC transporter ATP-binding protein</fullName>
    </submittedName>
</protein>
<dbReference type="EMBL" id="BHYL01000056">
    <property type="protein sequence ID" value="GCD19242.1"/>
    <property type="molecule type" value="Genomic_DNA"/>
</dbReference>
<dbReference type="PANTHER" id="PTHR19211:SF14">
    <property type="entry name" value="ATP-BINDING CASSETTE SUB-FAMILY F MEMBER 1"/>
    <property type="match status" value="1"/>
</dbReference>
<organism evidence="5 6">
    <name type="scientific">Cellulomonas algicola</name>
    <dbReference type="NCBI Taxonomy" id="2071633"/>
    <lineage>
        <taxon>Bacteria</taxon>
        <taxon>Bacillati</taxon>
        <taxon>Actinomycetota</taxon>
        <taxon>Actinomycetes</taxon>
        <taxon>Micrococcales</taxon>
        <taxon>Cellulomonadaceae</taxon>
        <taxon>Cellulomonas</taxon>
    </lineage>
</organism>
<feature type="domain" description="ABC transporter" evidence="4">
    <location>
        <begin position="5"/>
        <end position="257"/>
    </location>
</feature>
<keyword evidence="1" id="KW-0677">Repeat</keyword>
<dbReference type="InterPro" id="IPR050611">
    <property type="entry name" value="ABCF"/>
</dbReference>
<dbReference type="SMART" id="SM00382">
    <property type="entry name" value="AAA"/>
    <property type="match status" value="2"/>
</dbReference>
<gene>
    <name evidence="5" type="ORF">CTKZ_08040</name>
</gene>
<dbReference type="Gene3D" id="3.40.50.300">
    <property type="entry name" value="P-loop containing nucleotide triphosphate hydrolases"/>
    <property type="match status" value="2"/>
</dbReference>
<evidence type="ECO:0000256" key="1">
    <source>
        <dbReference type="ARBA" id="ARBA00022737"/>
    </source>
</evidence>
<dbReference type="GO" id="GO:0016887">
    <property type="term" value="F:ATP hydrolysis activity"/>
    <property type="evidence" value="ECO:0007669"/>
    <property type="project" value="InterPro"/>
</dbReference>